<dbReference type="PANTHER" id="PTHR43132">
    <property type="entry name" value="ARSENICAL RESISTANCE OPERON REPRESSOR ARSR-RELATED"/>
    <property type="match status" value="1"/>
</dbReference>
<dbReference type="CDD" id="cd00090">
    <property type="entry name" value="HTH_ARSR"/>
    <property type="match status" value="1"/>
</dbReference>
<sequence>MASGVQTDFSTFDKQSYDAVRLLKNLANQHRLSVLCTLASFDGEMSVTELLDAVPLSASALSQHLARMREDGLVLSRRDAQNIFYRIQPGPALAVIDVLRQHYCNIKE</sequence>
<dbReference type="NCBIfam" id="NF033788">
    <property type="entry name" value="HTH_metalloreg"/>
    <property type="match status" value="1"/>
</dbReference>
<keyword evidence="1" id="KW-0805">Transcription regulation</keyword>
<dbReference type="InterPro" id="IPR051011">
    <property type="entry name" value="Metal_resp_trans_reg"/>
</dbReference>
<keyword evidence="6" id="KW-1185">Reference proteome</keyword>
<evidence type="ECO:0000313" key="6">
    <source>
        <dbReference type="Proteomes" id="UP000601768"/>
    </source>
</evidence>
<dbReference type="GO" id="GO:0003700">
    <property type="term" value="F:DNA-binding transcription factor activity"/>
    <property type="evidence" value="ECO:0007669"/>
    <property type="project" value="InterPro"/>
</dbReference>
<dbReference type="RefSeq" id="WP_186506022.1">
    <property type="nucleotide sequence ID" value="NZ_JACNEP010000004.1"/>
</dbReference>
<dbReference type="AlphaFoldDB" id="A0A8J6IPM9"/>
<dbReference type="InterPro" id="IPR011991">
    <property type="entry name" value="ArsR-like_HTH"/>
</dbReference>
<dbReference type="PROSITE" id="PS50987">
    <property type="entry name" value="HTH_ARSR_2"/>
    <property type="match status" value="1"/>
</dbReference>
<dbReference type="Gene3D" id="1.10.10.10">
    <property type="entry name" value="Winged helix-like DNA-binding domain superfamily/Winged helix DNA-binding domain"/>
    <property type="match status" value="1"/>
</dbReference>
<reference evidence="5" key="2">
    <citation type="submission" date="2020-08" db="EMBL/GenBank/DDBJ databases">
        <authorList>
            <person name="Lai Q."/>
        </authorList>
    </citation>
    <scope>NUCLEOTIDE SEQUENCE</scope>
    <source>
        <strain evidence="5">S27-2</strain>
    </source>
</reference>
<evidence type="ECO:0000259" key="4">
    <source>
        <dbReference type="PROSITE" id="PS50987"/>
    </source>
</evidence>
<keyword evidence="3" id="KW-0804">Transcription</keyword>
<dbReference type="GO" id="GO:0003677">
    <property type="term" value="F:DNA binding"/>
    <property type="evidence" value="ECO:0007669"/>
    <property type="project" value="UniProtKB-KW"/>
</dbReference>
<feature type="domain" description="HTH arsR-type" evidence="4">
    <location>
        <begin position="11"/>
        <end position="107"/>
    </location>
</feature>
<evidence type="ECO:0000256" key="1">
    <source>
        <dbReference type="ARBA" id="ARBA00023015"/>
    </source>
</evidence>
<dbReference type="InterPro" id="IPR036390">
    <property type="entry name" value="WH_DNA-bd_sf"/>
</dbReference>
<dbReference type="SUPFAM" id="SSF46785">
    <property type="entry name" value="Winged helix' DNA-binding domain"/>
    <property type="match status" value="1"/>
</dbReference>
<dbReference type="SMART" id="SM00418">
    <property type="entry name" value="HTH_ARSR"/>
    <property type="match status" value="1"/>
</dbReference>
<organism evidence="5 6">
    <name type="scientific">Neptunicella marina</name>
    <dbReference type="NCBI Taxonomy" id="2125989"/>
    <lineage>
        <taxon>Bacteria</taxon>
        <taxon>Pseudomonadati</taxon>
        <taxon>Pseudomonadota</taxon>
        <taxon>Gammaproteobacteria</taxon>
        <taxon>Alteromonadales</taxon>
        <taxon>Alteromonadaceae</taxon>
        <taxon>Neptunicella</taxon>
    </lineage>
</organism>
<accession>A0A8J6IPM9</accession>
<dbReference type="EMBL" id="JACNEP010000004">
    <property type="protein sequence ID" value="MBC3765550.1"/>
    <property type="molecule type" value="Genomic_DNA"/>
</dbReference>
<keyword evidence="2" id="KW-0238">DNA-binding</keyword>
<dbReference type="PRINTS" id="PR00778">
    <property type="entry name" value="HTHARSR"/>
</dbReference>
<dbReference type="PANTHER" id="PTHR43132:SF2">
    <property type="entry name" value="ARSENICAL RESISTANCE OPERON REPRESSOR ARSR-RELATED"/>
    <property type="match status" value="1"/>
</dbReference>
<evidence type="ECO:0000313" key="5">
    <source>
        <dbReference type="EMBL" id="MBC3765550.1"/>
    </source>
</evidence>
<dbReference type="Pfam" id="PF01022">
    <property type="entry name" value="HTH_5"/>
    <property type="match status" value="1"/>
</dbReference>
<protein>
    <submittedName>
        <fullName evidence="5">Winged helix-turn-helix transcriptional regulator</fullName>
    </submittedName>
</protein>
<proteinExistence type="predicted"/>
<reference evidence="5" key="1">
    <citation type="journal article" date="2018" name="Int. J. Syst. Evol. Microbiol.">
        <title>Neptunicella marina gen. nov., sp. nov., isolated from surface seawater.</title>
        <authorList>
            <person name="Liu X."/>
            <person name="Lai Q."/>
            <person name="Du Y."/>
            <person name="Zhang X."/>
            <person name="Liu Z."/>
            <person name="Sun F."/>
            <person name="Shao Z."/>
        </authorList>
    </citation>
    <scope>NUCLEOTIDE SEQUENCE</scope>
    <source>
        <strain evidence="5">S27-2</strain>
    </source>
</reference>
<evidence type="ECO:0000256" key="2">
    <source>
        <dbReference type="ARBA" id="ARBA00023125"/>
    </source>
</evidence>
<dbReference type="Proteomes" id="UP000601768">
    <property type="component" value="Unassembled WGS sequence"/>
</dbReference>
<dbReference type="InterPro" id="IPR036388">
    <property type="entry name" value="WH-like_DNA-bd_sf"/>
</dbReference>
<evidence type="ECO:0000256" key="3">
    <source>
        <dbReference type="ARBA" id="ARBA00023163"/>
    </source>
</evidence>
<dbReference type="InterPro" id="IPR001845">
    <property type="entry name" value="HTH_ArsR_DNA-bd_dom"/>
</dbReference>
<gene>
    <name evidence="5" type="ORF">H8B19_06655</name>
</gene>
<name>A0A8J6IPM9_9ALTE</name>
<comment type="caution">
    <text evidence="5">The sequence shown here is derived from an EMBL/GenBank/DDBJ whole genome shotgun (WGS) entry which is preliminary data.</text>
</comment>